<comment type="caution">
    <text evidence="1">The sequence shown here is derived from an EMBL/GenBank/DDBJ whole genome shotgun (WGS) entry which is preliminary data.</text>
</comment>
<name>A0ACB8RU04_9AGAM</name>
<gene>
    <name evidence="1" type="ORF">FA95DRAFT_1595645</name>
</gene>
<evidence type="ECO:0000313" key="1">
    <source>
        <dbReference type="EMBL" id="KAI0047623.1"/>
    </source>
</evidence>
<proteinExistence type="predicted"/>
<dbReference type="Proteomes" id="UP000814033">
    <property type="component" value="Unassembled WGS sequence"/>
</dbReference>
<sequence length="129" mass="14975">MHHLILGGYILREQDVLAFVDPNLPVENGHVDDPLDLFFTFVGWYDEQPKDKHIPVPNCFRDDKDEFKFYLPVSAGYYKDHSYRKTETDAARVLRDNFLAATGDHFSVANMEWCSVPAEEVISPLRRSR</sequence>
<organism evidence="1 2">
    <name type="scientific">Auriscalpium vulgare</name>
    <dbReference type="NCBI Taxonomy" id="40419"/>
    <lineage>
        <taxon>Eukaryota</taxon>
        <taxon>Fungi</taxon>
        <taxon>Dikarya</taxon>
        <taxon>Basidiomycota</taxon>
        <taxon>Agaricomycotina</taxon>
        <taxon>Agaricomycetes</taxon>
        <taxon>Russulales</taxon>
        <taxon>Auriscalpiaceae</taxon>
        <taxon>Auriscalpium</taxon>
    </lineage>
</organism>
<keyword evidence="2" id="KW-1185">Reference proteome</keyword>
<reference evidence="1" key="1">
    <citation type="submission" date="2021-02" db="EMBL/GenBank/DDBJ databases">
        <authorList>
            <consortium name="DOE Joint Genome Institute"/>
            <person name="Ahrendt S."/>
            <person name="Looney B.P."/>
            <person name="Miyauchi S."/>
            <person name="Morin E."/>
            <person name="Drula E."/>
            <person name="Courty P.E."/>
            <person name="Chicoki N."/>
            <person name="Fauchery L."/>
            <person name="Kohler A."/>
            <person name="Kuo A."/>
            <person name="Labutti K."/>
            <person name="Pangilinan J."/>
            <person name="Lipzen A."/>
            <person name="Riley R."/>
            <person name="Andreopoulos W."/>
            <person name="He G."/>
            <person name="Johnson J."/>
            <person name="Barry K.W."/>
            <person name="Grigoriev I.V."/>
            <person name="Nagy L."/>
            <person name="Hibbett D."/>
            <person name="Henrissat B."/>
            <person name="Matheny P.B."/>
            <person name="Labbe J."/>
            <person name="Martin F."/>
        </authorList>
    </citation>
    <scope>NUCLEOTIDE SEQUENCE</scope>
    <source>
        <strain evidence="1">FP105234-sp</strain>
    </source>
</reference>
<dbReference type="EMBL" id="MU275901">
    <property type="protein sequence ID" value="KAI0047623.1"/>
    <property type="molecule type" value="Genomic_DNA"/>
</dbReference>
<protein>
    <submittedName>
        <fullName evidence="1">Uncharacterized protein</fullName>
    </submittedName>
</protein>
<reference evidence="1" key="2">
    <citation type="journal article" date="2022" name="New Phytol.">
        <title>Evolutionary transition to the ectomycorrhizal habit in the genomes of a hyperdiverse lineage of mushroom-forming fungi.</title>
        <authorList>
            <person name="Looney B."/>
            <person name="Miyauchi S."/>
            <person name="Morin E."/>
            <person name="Drula E."/>
            <person name="Courty P.E."/>
            <person name="Kohler A."/>
            <person name="Kuo A."/>
            <person name="LaButti K."/>
            <person name="Pangilinan J."/>
            <person name="Lipzen A."/>
            <person name="Riley R."/>
            <person name="Andreopoulos W."/>
            <person name="He G."/>
            <person name="Johnson J."/>
            <person name="Nolan M."/>
            <person name="Tritt A."/>
            <person name="Barry K.W."/>
            <person name="Grigoriev I.V."/>
            <person name="Nagy L.G."/>
            <person name="Hibbett D."/>
            <person name="Henrissat B."/>
            <person name="Matheny P.B."/>
            <person name="Labbe J."/>
            <person name="Martin F.M."/>
        </authorList>
    </citation>
    <scope>NUCLEOTIDE SEQUENCE</scope>
    <source>
        <strain evidence="1">FP105234-sp</strain>
    </source>
</reference>
<evidence type="ECO:0000313" key="2">
    <source>
        <dbReference type="Proteomes" id="UP000814033"/>
    </source>
</evidence>
<accession>A0ACB8RU04</accession>